<keyword evidence="1" id="KW-0812">Transmembrane</keyword>
<keyword evidence="3" id="KW-1185">Reference proteome</keyword>
<feature type="transmembrane region" description="Helical" evidence="1">
    <location>
        <begin position="67"/>
        <end position="87"/>
    </location>
</feature>
<keyword evidence="1" id="KW-0472">Membrane</keyword>
<keyword evidence="1" id="KW-1133">Transmembrane helix</keyword>
<dbReference type="Proteomes" id="UP000252107">
    <property type="component" value="Unassembled WGS sequence"/>
</dbReference>
<dbReference type="EMBL" id="LXQD01000236">
    <property type="protein sequence ID" value="RCJ31308.1"/>
    <property type="molecule type" value="Genomic_DNA"/>
</dbReference>
<organism evidence="2 3">
    <name type="scientific">Nostoc minutum NIES-26</name>
    <dbReference type="NCBI Taxonomy" id="1844469"/>
    <lineage>
        <taxon>Bacteria</taxon>
        <taxon>Bacillati</taxon>
        <taxon>Cyanobacteriota</taxon>
        <taxon>Cyanophyceae</taxon>
        <taxon>Nostocales</taxon>
        <taxon>Nostocaceae</taxon>
        <taxon>Nostoc</taxon>
    </lineage>
</organism>
<proteinExistence type="predicted"/>
<sequence length="346" mass="39501">MKFDKEDLHWAASQGLISAEQADALWEALSERNSDRPQFNFANVAFYFGALIVISAMSWFMTLAWESFGGGGIFLLASVYALCFILVGRDMWFRQNLKIPGGLLFTIAVSMTPLAIYGLQRWTGFWTQGDPGTYRDYYSWIKGSWFLMELGTIIAGLIALKFVRFPFLTAPIAFSLYFMSMDITPILFGEADFNWQQRLLVSMWFGIACLIVAYLVDIRTRRRDGDFAFWLYLFGLLAFWFGLSFTGDSNEFQKFIYCLINLGLIVLSVLLKRKVFIIFGAIGVFAYLGHLAQSVFQDAVLFPVALTVVGICIIYLGILYEQNSRAIERFFESIIPESLRQILPRD</sequence>
<feature type="transmembrane region" description="Helical" evidence="1">
    <location>
        <begin position="99"/>
        <end position="119"/>
    </location>
</feature>
<name>A0A367R4A9_9NOSO</name>
<evidence type="ECO:0000313" key="2">
    <source>
        <dbReference type="EMBL" id="RCJ31308.1"/>
    </source>
</evidence>
<evidence type="ECO:0000313" key="3">
    <source>
        <dbReference type="Proteomes" id="UP000252107"/>
    </source>
</evidence>
<comment type="caution">
    <text evidence="2">The sequence shown here is derived from an EMBL/GenBank/DDBJ whole genome shotgun (WGS) entry which is preliminary data.</text>
</comment>
<feature type="transmembrane region" description="Helical" evidence="1">
    <location>
        <begin position="167"/>
        <end position="187"/>
    </location>
</feature>
<protein>
    <submittedName>
        <fullName evidence="2">DUF2157 domain-containing protein</fullName>
    </submittedName>
</protein>
<feature type="transmembrane region" description="Helical" evidence="1">
    <location>
        <begin position="275"/>
        <end position="293"/>
    </location>
</feature>
<feature type="transmembrane region" description="Helical" evidence="1">
    <location>
        <begin position="299"/>
        <end position="320"/>
    </location>
</feature>
<evidence type="ECO:0000256" key="1">
    <source>
        <dbReference type="SAM" id="Phobius"/>
    </source>
</evidence>
<feature type="transmembrane region" description="Helical" evidence="1">
    <location>
        <begin position="41"/>
        <end position="61"/>
    </location>
</feature>
<dbReference type="AlphaFoldDB" id="A0A367R4A9"/>
<reference evidence="2" key="1">
    <citation type="submission" date="2016-04" db="EMBL/GenBank/DDBJ databases">
        <authorList>
            <person name="Tabuchi Yagui T.R."/>
        </authorList>
    </citation>
    <scope>NUCLEOTIDE SEQUENCE [LARGE SCALE GENOMIC DNA]</scope>
    <source>
        <strain evidence="2">NIES-26</strain>
    </source>
</reference>
<gene>
    <name evidence="2" type="ORF">A6770_20115</name>
</gene>
<feature type="transmembrane region" description="Helical" evidence="1">
    <location>
        <begin position="199"/>
        <end position="216"/>
    </location>
</feature>
<feature type="transmembrane region" description="Helical" evidence="1">
    <location>
        <begin position="252"/>
        <end position="270"/>
    </location>
</feature>
<feature type="transmembrane region" description="Helical" evidence="1">
    <location>
        <begin position="228"/>
        <end position="246"/>
    </location>
</feature>
<feature type="transmembrane region" description="Helical" evidence="1">
    <location>
        <begin position="139"/>
        <end position="160"/>
    </location>
</feature>
<accession>A0A367R4A9</accession>